<dbReference type="AlphaFoldDB" id="A0A392SWM5"/>
<keyword evidence="2" id="KW-1185">Reference proteome</keyword>
<protein>
    <submittedName>
        <fullName evidence="1">Uncharacterized protein</fullName>
    </submittedName>
</protein>
<evidence type="ECO:0000313" key="1">
    <source>
        <dbReference type="EMBL" id="MCI53079.1"/>
    </source>
</evidence>
<feature type="non-terminal residue" evidence="1">
    <location>
        <position position="40"/>
    </location>
</feature>
<evidence type="ECO:0000313" key="2">
    <source>
        <dbReference type="Proteomes" id="UP000265520"/>
    </source>
</evidence>
<sequence>MAGGNKDGDSRIVQINGDRRCCLLEGGFMVAGTVIAQAKA</sequence>
<dbReference type="Proteomes" id="UP000265520">
    <property type="component" value="Unassembled WGS sequence"/>
</dbReference>
<name>A0A392SWM5_9FABA</name>
<reference evidence="1 2" key="1">
    <citation type="journal article" date="2018" name="Front. Plant Sci.">
        <title>Red Clover (Trifolium pratense) and Zigzag Clover (T. medium) - A Picture of Genomic Similarities and Differences.</title>
        <authorList>
            <person name="Dluhosova J."/>
            <person name="Istvanek J."/>
            <person name="Nedelnik J."/>
            <person name="Repkova J."/>
        </authorList>
    </citation>
    <scope>NUCLEOTIDE SEQUENCE [LARGE SCALE GENOMIC DNA]</scope>
    <source>
        <strain evidence="2">cv. 10/8</strain>
        <tissue evidence="1">Leaf</tissue>
    </source>
</reference>
<proteinExistence type="predicted"/>
<comment type="caution">
    <text evidence="1">The sequence shown here is derived from an EMBL/GenBank/DDBJ whole genome shotgun (WGS) entry which is preliminary data.</text>
</comment>
<dbReference type="EMBL" id="LXQA010457474">
    <property type="protein sequence ID" value="MCI53079.1"/>
    <property type="molecule type" value="Genomic_DNA"/>
</dbReference>
<accession>A0A392SWM5</accession>
<organism evidence="1 2">
    <name type="scientific">Trifolium medium</name>
    <dbReference type="NCBI Taxonomy" id="97028"/>
    <lineage>
        <taxon>Eukaryota</taxon>
        <taxon>Viridiplantae</taxon>
        <taxon>Streptophyta</taxon>
        <taxon>Embryophyta</taxon>
        <taxon>Tracheophyta</taxon>
        <taxon>Spermatophyta</taxon>
        <taxon>Magnoliopsida</taxon>
        <taxon>eudicotyledons</taxon>
        <taxon>Gunneridae</taxon>
        <taxon>Pentapetalae</taxon>
        <taxon>rosids</taxon>
        <taxon>fabids</taxon>
        <taxon>Fabales</taxon>
        <taxon>Fabaceae</taxon>
        <taxon>Papilionoideae</taxon>
        <taxon>50 kb inversion clade</taxon>
        <taxon>NPAAA clade</taxon>
        <taxon>Hologalegina</taxon>
        <taxon>IRL clade</taxon>
        <taxon>Trifolieae</taxon>
        <taxon>Trifolium</taxon>
    </lineage>
</organism>